<evidence type="ECO:0000313" key="3">
    <source>
        <dbReference type="EMBL" id="AHM05571.1"/>
    </source>
</evidence>
<dbReference type="EMBL" id="CP004372">
    <property type="protein sequence ID" value="AHM05571.1"/>
    <property type="molecule type" value="Genomic_DNA"/>
</dbReference>
<name>W8S9B3_9RHOB</name>
<reference evidence="3 4" key="1">
    <citation type="submission" date="2013-03" db="EMBL/GenBank/DDBJ databases">
        <authorList>
            <person name="Fiebig A."/>
            <person name="Goeker M."/>
            <person name="Klenk H.-P.P."/>
        </authorList>
    </citation>
    <scope>NUCLEOTIDE SEQUENCE [LARGE SCALE GENOMIC DNA]</scope>
    <source>
        <strain evidence="4">DSM 19469</strain>
    </source>
</reference>
<feature type="compositionally biased region" description="Basic and acidic residues" evidence="1">
    <location>
        <begin position="56"/>
        <end position="67"/>
    </location>
</feature>
<dbReference type="Pfam" id="PF11167">
    <property type="entry name" value="DUF2953"/>
    <property type="match status" value="1"/>
</dbReference>
<evidence type="ECO:0000256" key="2">
    <source>
        <dbReference type="SAM" id="Phobius"/>
    </source>
</evidence>
<proteinExistence type="predicted"/>
<gene>
    <name evidence="3" type="ORF">roselon_03313</name>
</gene>
<evidence type="ECO:0000256" key="1">
    <source>
        <dbReference type="SAM" id="MobiDB-lite"/>
    </source>
</evidence>
<evidence type="ECO:0008006" key="5">
    <source>
        <dbReference type="Google" id="ProtNLM"/>
    </source>
</evidence>
<dbReference type="Proteomes" id="UP000019593">
    <property type="component" value="Chromosome"/>
</dbReference>
<organism evidence="3 4">
    <name type="scientific">Roseicyclus elongatus DSM 19469</name>
    <dbReference type="NCBI Taxonomy" id="1294273"/>
    <lineage>
        <taxon>Bacteria</taxon>
        <taxon>Pseudomonadati</taxon>
        <taxon>Pseudomonadota</taxon>
        <taxon>Alphaproteobacteria</taxon>
        <taxon>Rhodobacterales</taxon>
        <taxon>Roseobacteraceae</taxon>
        <taxon>Roseicyclus</taxon>
    </lineage>
</organism>
<dbReference type="RefSeq" id="WP_025313204.1">
    <property type="nucleotide sequence ID" value="NZ_CP004372.1"/>
</dbReference>
<keyword evidence="2" id="KW-0812">Transmembrane</keyword>
<feature type="transmembrane region" description="Helical" evidence="2">
    <location>
        <begin position="6"/>
        <end position="25"/>
    </location>
</feature>
<dbReference type="OrthoDB" id="7851041at2"/>
<dbReference type="InterPro" id="IPR021338">
    <property type="entry name" value="DUF2953"/>
</dbReference>
<dbReference type="eggNOG" id="ENOG5032X98">
    <property type="taxonomic scope" value="Bacteria"/>
</dbReference>
<dbReference type="HOGENOM" id="CLU_1460248_0_0_5"/>
<keyword evidence="2" id="KW-0472">Membrane</keyword>
<protein>
    <recommendedName>
        <fullName evidence="5">DUF2953 domain-containing protein</fullName>
    </recommendedName>
</protein>
<keyword evidence="4" id="KW-1185">Reference proteome</keyword>
<dbReference type="STRING" id="1294273.roselon_03313"/>
<keyword evidence="2" id="KW-1133">Transmembrane helix</keyword>
<dbReference type="KEGG" id="red:roselon_03313"/>
<feature type="region of interest" description="Disordered" evidence="1">
    <location>
        <begin position="51"/>
        <end position="70"/>
    </location>
</feature>
<dbReference type="AlphaFoldDB" id="W8S9B3"/>
<sequence length="185" mass="19655">MAVALGILAAVLGAAVLVILLPWHLRFRIRTSPAEFHAELRLLAGHAPAIPLTGGPKRDGQPPDKPKRAVPRRAAHHVGQARSLRGLGALVSGVISAFRVRNLDLVGRIGTGDPADTGVLWGCLAPFVYGPGQAMHRIEIVPDFATRIFDMTAAGTLAIRPDRLLGSGLRFAWVNRGMLFSKGAA</sequence>
<accession>W8S9B3</accession>
<evidence type="ECO:0000313" key="4">
    <source>
        <dbReference type="Proteomes" id="UP000019593"/>
    </source>
</evidence>